<evidence type="ECO:0000313" key="2">
    <source>
        <dbReference type="EMBL" id="MFD1030792.1"/>
    </source>
</evidence>
<dbReference type="EMBL" id="JBHTKI010000008">
    <property type="protein sequence ID" value="MFD1030792.1"/>
    <property type="molecule type" value="Genomic_DNA"/>
</dbReference>
<feature type="transmembrane region" description="Helical" evidence="1">
    <location>
        <begin position="6"/>
        <end position="23"/>
    </location>
</feature>
<name>A0ABW3L9J2_9BACL</name>
<evidence type="ECO:0000256" key="1">
    <source>
        <dbReference type="SAM" id="Phobius"/>
    </source>
</evidence>
<keyword evidence="1" id="KW-1133">Transmembrane helix</keyword>
<accession>A0ABW3L9J2</accession>
<evidence type="ECO:0000313" key="3">
    <source>
        <dbReference type="Proteomes" id="UP001597109"/>
    </source>
</evidence>
<reference evidence="3" key="1">
    <citation type="journal article" date="2019" name="Int. J. Syst. Evol. Microbiol.">
        <title>The Global Catalogue of Microorganisms (GCM) 10K type strain sequencing project: providing services to taxonomists for standard genome sequencing and annotation.</title>
        <authorList>
            <consortium name="The Broad Institute Genomics Platform"/>
            <consortium name="The Broad Institute Genome Sequencing Center for Infectious Disease"/>
            <person name="Wu L."/>
            <person name="Ma J."/>
        </authorList>
    </citation>
    <scope>NUCLEOTIDE SEQUENCE [LARGE SCALE GENOMIC DNA]</scope>
    <source>
        <strain evidence="3">CCUG 56756</strain>
    </source>
</reference>
<dbReference type="Proteomes" id="UP001597109">
    <property type="component" value="Unassembled WGS sequence"/>
</dbReference>
<protein>
    <submittedName>
        <fullName evidence="2">Uncharacterized protein</fullName>
    </submittedName>
</protein>
<feature type="transmembrane region" description="Helical" evidence="1">
    <location>
        <begin position="44"/>
        <end position="70"/>
    </location>
</feature>
<keyword evidence="1" id="KW-0472">Membrane</keyword>
<proteinExistence type="predicted"/>
<dbReference type="RefSeq" id="WP_144836783.1">
    <property type="nucleotide sequence ID" value="NZ_JBHTKI010000008.1"/>
</dbReference>
<organism evidence="2 3">
    <name type="scientific">Metaplanococcus flavidus</name>
    <dbReference type="NCBI Taxonomy" id="569883"/>
    <lineage>
        <taxon>Bacteria</taxon>
        <taxon>Bacillati</taxon>
        <taxon>Bacillota</taxon>
        <taxon>Bacilli</taxon>
        <taxon>Bacillales</taxon>
        <taxon>Caryophanaceae</taxon>
        <taxon>Metaplanococcus</taxon>
    </lineage>
</organism>
<keyword evidence="3" id="KW-1185">Reference proteome</keyword>
<comment type="caution">
    <text evidence="2">The sequence shown here is derived from an EMBL/GenBank/DDBJ whole genome shotgun (WGS) entry which is preliminary data.</text>
</comment>
<gene>
    <name evidence="2" type="ORF">ACFQ1X_05045</name>
</gene>
<keyword evidence="1" id="KW-0812">Transmembrane</keyword>
<sequence>MLFEILLSAFLLFVGISGIISAYKMDKKSQEKARKDPYSAIFTLLPLELAKFLLFFLSLAPIAIVTGMWLQKYGVIE</sequence>